<accession>E0VN85</accession>
<dbReference type="Proteomes" id="UP000009046">
    <property type="component" value="Unassembled WGS sequence"/>
</dbReference>
<dbReference type="CTD" id="8236295"/>
<dbReference type="PANTHER" id="PTHR47771:SF14">
    <property type="entry name" value="RH73259P"/>
    <property type="match status" value="1"/>
</dbReference>
<dbReference type="FunCoup" id="E0VN85">
    <property type="interactions" value="16"/>
</dbReference>
<evidence type="ECO:0000313" key="3">
    <source>
        <dbReference type="EMBL" id="EEB14841.1"/>
    </source>
</evidence>
<feature type="region of interest" description="Disordered" evidence="2">
    <location>
        <begin position="157"/>
        <end position="190"/>
    </location>
</feature>
<reference evidence="3" key="2">
    <citation type="submission" date="2007-04" db="EMBL/GenBank/DDBJ databases">
        <title>The genome of the human body louse.</title>
        <authorList>
            <consortium name="The Human Body Louse Genome Consortium"/>
            <person name="Kirkness E."/>
            <person name="Walenz B."/>
            <person name="Hass B."/>
            <person name="Bruggner R."/>
            <person name="Strausberg R."/>
        </authorList>
    </citation>
    <scope>NUCLEOTIDE SEQUENCE</scope>
    <source>
        <strain evidence="3">USDA</strain>
    </source>
</reference>
<name>E0VN85_PEDHC</name>
<evidence type="ECO:0000256" key="1">
    <source>
        <dbReference type="PROSITE-ProRule" id="PRU00497"/>
    </source>
</evidence>
<dbReference type="VEuPathDB" id="VectorBase:PHUM331480"/>
<organism>
    <name type="scientific">Pediculus humanus subsp. corporis</name>
    <name type="common">Body louse</name>
    <dbReference type="NCBI Taxonomy" id="121224"/>
    <lineage>
        <taxon>Eukaryota</taxon>
        <taxon>Metazoa</taxon>
        <taxon>Ecdysozoa</taxon>
        <taxon>Arthropoda</taxon>
        <taxon>Hexapoda</taxon>
        <taxon>Insecta</taxon>
        <taxon>Pterygota</taxon>
        <taxon>Neoptera</taxon>
        <taxon>Paraneoptera</taxon>
        <taxon>Psocodea</taxon>
        <taxon>Troctomorpha</taxon>
        <taxon>Phthiraptera</taxon>
        <taxon>Anoplura</taxon>
        <taxon>Pediculidae</taxon>
        <taxon>Pediculus</taxon>
    </lineage>
</organism>
<dbReference type="EMBL" id="AAZO01003847">
    <property type="status" value="NOT_ANNOTATED_CDS"/>
    <property type="molecule type" value="Genomic_DNA"/>
</dbReference>
<reference evidence="3" key="1">
    <citation type="submission" date="2007-04" db="EMBL/GenBank/DDBJ databases">
        <title>Annotation of Pediculus humanus corporis strain USDA.</title>
        <authorList>
            <person name="Kirkness E."/>
            <person name="Hannick L."/>
            <person name="Hass B."/>
            <person name="Bruggner R."/>
            <person name="Lawson D."/>
            <person name="Bidwell S."/>
            <person name="Joardar V."/>
            <person name="Caler E."/>
            <person name="Walenz B."/>
            <person name="Inman J."/>
            <person name="Schobel S."/>
            <person name="Galinsky K."/>
            <person name="Amedeo P."/>
            <person name="Strausberg R."/>
        </authorList>
    </citation>
    <scope>NUCLEOTIDE SEQUENCE</scope>
    <source>
        <strain evidence="3">USDA</strain>
    </source>
</reference>
<reference evidence="4" key="3">
    <citation type="submission" date="2021-02" db="UniProtKB">
        <authorList>
            <consortium name="EnsemblMetazoa"/>
        </authorList>
    </citation>
    <scope>IDENTIFICATION</scope>
    <source>
        <strain evidence="4">USDA</strain>
    </source>
</reference>
<gene>
    <name evidence="4" type="primary">8236295</name>
    <name evidence="3" type="ORF">Phum_PHUM331480</name>
</gene>
<dbReference type="EnsemblMetazoa" id="PHUM331480-RA">
    <property type="protein sequence ID" value="PHUM331480-PA"/>
    <property type="gene ID" value="PHUM331480"/>
</dbReference>
<dbReference type="GeneID" id="8236295"/>
<dbReference type="PANTHER" id="PTHR47771">
    <property type="entry name" value="LD27203P-RELATED"/>
    <property type="match status" value="1"/>
</dbReference>
<dbReference type="KEGG" id="phu:Phum_PHUM331480"/>
<dbReference type="HOGENOM" id="CLU_779069_0_0_1"/>
<keyword evidence="5" id="KW-1185">Reference proteome</keyword>
<dbReference type="OMA" id="GAQDYQD"/>
<dbReference type="InParanoid" id="E0VN85"/>
<dbReference type="RefSeq" id="XP_002427579.1">
    <property type="nucleotide sequence ID" value="XM_002427534.1"/>
</dbReference>
<dbReference type="PROSITE" id="PS51155">
    <property type="entry name" value="CHIT_BIND_RR_2"/>
    <property type="match status" value="1"/>
</dbReference>
<dbReference type="eggNOG" id="ENOG502RZJ4">
    <property type="taxonomic scope" value="Eukaryota"/>
</dbReference>
<proteinExistence type="predicted"/>
<dbReference type="EMBL" id="DS235335">
    <property type="protein sequence ID" value="EEB14841.1"/>
    <property type="molecule type" value="Genomic_DNA"/>
</dbReference>
<sequence>MCTFITQYGYYLRCLKAGQQQNYVDYEYQPQPVSRQPTQSAGLSRAAAAAAAKPTPVPIIKQINRHNDDGSYTYGYEGADGSFKIETKLPTGEVSGKYGYVDDTGKLRVVDYGANRYGFQPAGEGITVAPPTLVDETTDKTKENSFADYDEDVIFAGPSQQAVPRPVARQPKRPRPAPRPVQYAEPQPQPQPQYVSYEAAAAAAAAAARGGVPVPTAIPVQHLQAFQQAAPQYSQPQPQPQPQQTHQQIPPQYFSFEQPRSLSPSPRLAPAPVQAPVHAPIHAPVHVPVHAPVHAPVHVPVHSHASAPTHSQPSFSARAVVPTSLSSETLFRPQALPAQVQAPSRPAPVREHHSRAAGASGSVLDSLLQQYALPQGVGQPLHDISFGSYSSQTNY</sequence>
<evidence type="ECO:0000313" key="5">
    <source>
        <dbReference type="Proteomes" id="UP000009046"/>
    </source>
</evidence>
<dbReference type="InterPro" id="IPR000618">
    <property type="entry name" value="Insect_cuticle"/>
</dbReference>
<feature type="region of interest" description="Disordered" evidence="2">
    <location>
        <begin position="332"/>
        <end position="358"/>
    </location>
</feature>
<evidence type="ECO:0000256" key="2">
    <source>
        <dbReference type="SAM" id="MobiDB-lite"/>
    </source>
</evidence>
<dbReference type="Pfam" id="PF00379">
    <property type="entry name" value="Chitin_bind_4"/>
    <property type="match status" value="1"/>
</dbReference>
<evidence type="ECO:0000313" key="4">
    <source>
        <dbReference type="EnsemblMetazoa" id="PHUM331480-PA"/>
    </source>
</evidence>
<keyword evidence="1" id="KW-0193">Cuticle</keyword>
<dbReference type="GO" id="GO:0042302">
    <property type="term" value="F:structural constituent of cuticle"/>
    <property type="evidence" value="ECO:0007669"/>
    <property type="project" value="UniProtKB-UniRule"/>
</dbReference>
<dbReference type="AlphaFoldDB" id="E0VN85"/>
<feature type="region of interest" description="Disordered" evidence="2">
    <location>
        <begin position="228"/>
        <end position="248"/>
    </location>
</feature>
<protein>
    <submittedName>
        <fullName evidence="3 4">Uncharacterized protein</fullName>
    </submittedName>
</protein>
<dbReference type="OrthoDB" id="6371055at2759"/>